<dbReference type="PANTHER" id="PTHR46889:SF5">
    <property type="entry name" value="INTEGRASE PROTEIN"/>
    <property type="match status" value="1"/>
</dbReference>
<dbReference type="InterPro" id="IPR050900">
    <property type="entry name" value="Transposase_IS3/IS150/IS904"/>
</dbReference>
<protein>
    <submittedName>
        <fullName evidence="2">Integrase core domain-containing protein</fullName>
    </submittedName>
</protein>
<dbReference type="GO" id="GO:0003676">
    <property type="term" value="F:nucleic acid binding"/>
    <property type="evidence" value="ECO:0007669"/>
    <property type="project" value="InterPro"/>
</dbReference>
<dbReference type="SUPFAM" id="SSF53098">
    <property type="entry name" value="Ribonuclease H-like"/>
    <property type="match status" value="1"/>
</dbReference>
<dbReference type="InterPro" id="IPR001584">
    <property type="entry name" value="Integrase_cat-core"/>
</dbReference>
<evidence type="ECO:0000259" key="1">
    <source>
        <dbReference type="PROSITE" id="PS50994"/>
    </source>
</evidence>
<dbReference type="GO" id="GO:0015074">
    <property type="term" value="P:DNA integration"/>
    <property type="evidence" value="ECO:0007669"/>
    <property type="project" value="InterPro"/>
</dbReference>
<dbReference type="Gene3D" id="3.30.420.10">
    <property type="entry name" value="Ribonuclease H-like superfamily/Ribonuclease H"/>
    <property type="match status" value="1"/>
</dbReference>
<dbReference type="InterPro" id="IPR012337">
    <property type="entry name" value="RNaseH-like_sf"/>
</dbReference>
<keyword evidence="3" id="KW-1185">Reference proteome</keyword>
<dbReference type="STRING" id="1121421.SAMN02745123_04016"/>
<dbReference type="PROSITE" id="PS50994">
    <property type="entry name" value="INTEGRASE"/>
    <property type="match status" value="1"/>
</dbReference>
<dbReference type="EMBL" id="FRAR01000046">
    <property type="protein sequence ID" value="SHL04773.1"/>
    <property type="molecule type" value="Genomic_DNA"/>
</dbReference>
<gene>
    <name evidence="2" type="ORF">SAMN02745123_04016</name>
</gene>
<dbReference type="AlphaFoldDB" id="A0A1M6XFU1"/>
<dbReference type="InterPro" id="IPR036397">
    <property type="entry name" value="RNaseH_sf"/>
</dbReference>
<evidence type="ECO:0000313" key="3">
    <source>
        <dbReference type="Proteomes" id="UP000183997"/>
    </source>
</evidence>
<dbReference type="NCBIfam" id="NF033516">
    <property type="entry name" value="transpos_IS3"/>
    <property type="match status" value="1"/>
</dbReference>
<dbReference type="Proteomes" id="UP000183997">
    <property type="component" value="Unassembled WGS sequence"/>
</dbReference>
<dbReference type="InterPro" id="IPR048020">
    <property type="entry name" value="Transpos_IS3"/>
</dbReference>
<accession>A0A1M6XFU1</accession>
<reference evidence="3" key="1">
    <citation type="submission" date="2016-11" db="EMBL/GenBank/DDBJ databases">
        <authorList>
            <person name="Varghese N."/>
            <person name="Submissions S."/>
        </authorList>
    </citation>
    <scope>NUCLEOTIDE SEQUENCE [LARGE SCALE GENOMIC DNA]</scope>
    <source>
        <strain evidence="3">DSM 10349</strain>
    </source>
</reference>
<name>A0A1M6XFU1_9FIRM</name>
<sequence length="208" mass="24523">MKPCVKYRIIEKCSCRYSVEAMCKFFEVSLSGYYRYKKHKNVPDRDQPLAEMIGQCQYSRGKIHSYRYIQLSVIRDLFDNSIVAYRTSHQQTVALVLDTVRSAVEKETVAGELHLHSDQGFQYTSQAYFDLTQRYGITPSMSRRGNPYDNALAENFFSFLKTECICCQKVQTLEQAQLLIDNYIHFYNFERFQLKYRLTPFEKRSQAV</sequence>
<dbReference type="Pfam" id="PF00665">
    <property type="entry name" value="rve"/>
    <property type="match status" value="1"/>
</dbReference>
<dbReference type="PANTHER" id="PTHR46889">
    <property type="entry name" value="TRANSPOSASE INSF FOR INSERTION SEQUENCE IS3B-RELATED"/>
    <property type="match status" value="1"/>
</dbReference>
<evidence type="ECO:0000313" key="2">
    <source>
        <dbReference type="EMBL" id="SHL04773.1"/>
    </source>
</evidence>
<dbReference type="OrthoDB" id="9813957at2"/>
<dbReference type="Pfam" id="PF13333">
    <property type="entry name" value="rve_2"/>
    <property type="match status" value="1"/>
</dbReference>
<proteinExistence type="predicted"/>
<feature type="domain" description="Integrase catalytic" evidence="1">
    <location>
        <begin position="44"/>
        <end position="208"/>
    </location>
</feature>
<organism evidence="2 3">
    <name type="scientific">Desulforamulus aeronauticus DSM 10349</name>
    <dbReference type="NCBI Taxonomy" id="1121421"/>
    <lineage>
        <taxon>Bacteria</taxon>
        <taxon>Bacillati</taxon>
        <taxon>Bacillota</taxon>
        <taxon>Clostridia</taxon>
        <taxon>Eubacteriales</taxon>
        <taxon>Peptococcaceae</taxon>
        <taxon>Desulforamulus</taxon>
    </lineage>
</organism>